<dbReference type="AlphaFoldDB" id="A0A6J4RA30"/>
<dbReference type="EMBL" id="CADCVH010000069">
    <property type="protein sequence ID" value="CAA9459852.1"/>
    <property type="molecule type" value="Genomic_DNA"/>
</dbReference>
<keyword evidence="1" id="KW-0812">Transmembrane</keyword>
<protein>
    <submittedName>
        <fullName evidence="2">Uncharacterized protein</fullName>
    </submittedName>
</protein>
<evidence type="ECO:0000313" key="2">
    <source>
        <dbReference type="EMBL" id="CAA9459852.1"/>
    </source>
</evidence>
<feature type="transmembrane region" description="Helical" evidence="1">
    <location>
        <begin position="12"/>
        <end position="37"/>
    </location>
</feature>
<feature type="transmembrane region" description="Helical" evidence="1">
    <location>
        <begin position="49"/>
        <end position="67"/>
    </location>
</feature>
<keyword evidence="1" id="KW-1133">Transmembrane helix</keyword>
<reference evidence="2" key="1">
    <citation type="submission" date="2020-02" db="EMBL/GenBank/DDBJ databases">
        <authorList>
            <person name="Meier V. D."/>
        </authorList>
    </citation>
    <scope>NUCLEOTIDE SEQUENCE</scope>
    <source>
        <strain evidence="2">AVDCRST_MAG02</strain>
    </source>
</reference>
<name>A0A6J4RA30_9ACTN</name>
<gene>
    <name evidence="2" type="ORF">AVDCRST_MAG02-2084</name>
</gene>
<keyword evidence="1" id="KW-0472">Membrane</keyword>
<proteinExistence type="predicted"/>
<evidence type="ECO:0000256" key="1">
    <source>
        <dbReference type="SAM" id="Phobius"/>
    </source>
</evidence>
<accession>A0A6J4RA30</accession>
<organism evidence="2">
    <name type="scientific">uncultured Rubrobacteraceae bacterium</name>
    <dbReference type="NCBI Taxonomy" id="349277"/>
    <lineage>
        <taxon>Bacteria</taxon>
        <taxon>Bacillati</taxon>
        <taxon>Actinomycetota</taxon>
        <taxon>Rubrobacteria</taxon>
        <taxon>Rubrobacterales</taxon>
        <taxon>Rubrobacteraceae</taxon>
        <taxon>environmental samples</taxon>
    </lineage>
</organism>
<sequence>MGEEPERSALTKLISVPGLAAAALLGAAVAAAARLFGPGNVIRKVATELVAGLGGTILVLAVFGLLLGTGLERLLREAPGGEALAQSVGRLEGLLQGPGAQDLRQQERGFGDKPDRIERDVRPLVDGEVPASSKEAAGLRGLLADLQHKRGD</sequence>